<feature type="transmembrane region" description="Helical" evidence="14">
    <location>
        <begin position="417"/>
        <end position="437"/>
    </location>
</feature>
<keyword evidence="6 14" id="KW-0472">Membrane</keyword>
<dbReference type="Gene3D" id="1.20.1250.20">
    <property type="entry name" value="MFS general substrate transporter like domains"/>
    <property type="match status" value="1"/>
</dbReference>
<evidence type="ECO:0000256" key="2">
    <source>
        <dbReference type="ARBA" id="ARBA00010992"/>
    </source>
</evidence>
<evidence type="ECO:0000256" key="7">
    <source>
        <dbReference type="ARBA" id="ARBA00044637"/>
    </source>
</evidence>
<dbReference type="PANTHER" id="PTHR48022">
    <property type="entry name" value="PLASTIDIC GLUCOSE TRANSPORTER 4"/>
    <property type="match status" value="1"/>
</dbReference>
<dbReference type="AlphaFoldDB" id="A0A1R2BVV9"/>
<reference evidence="16 17" key="1">
    <citation type="submission" date="2016-11" db="EMBL/GenBank/DDBJ databases">
        <title>The macronuclear genome of Stentor coeruleus: a giant cell with tiny introns.</title>
        <authorList>
            <person name="Slabodnick M."/>
            <person name="Ruby J.G."/>
            <person name="Reiff S.B."/>
            <person name="Swart E.C."/>
            <person name="Gosai S."/>
            <person name="Prabakaran S."/>
            <person name="Witkowska E."/>
            <person name="Larue G.E."/>
            <person name="Fisher S."/>
            <person name="Freeman R.M."/>
            <person name="Gunawardena J."/>
            <person name="Chu W."/>
            <person name="Stover N.A."/>
            <person name="Gregory B.D."/>
            <person name="Nowacki M."/>
            <person name="Derisi J."/>
            <person name="Roy S.W."/>
            <person name="Marshall W.F."/>
            <person name="Sood P."/>
        </authorList>
    </citation>
    <scope>NUCLEOTIDE SEQUENCE [LARGE SCALE GENOMIC DNA]</scope>
    <source>
        <strain evidence="16">WM001</strain>
    </source>
</reference>
<evidence type="ECO:0000313" key="16">
    <source>
        <dbReference type="EMBL" id="OMJ80962.1"/>
    </source>
</evidence>
<evidence type="ECO:0000256" key="8">
    <source>
        <dbReference type="ARBA" id="ARBA00044648"/>
    </source>
</evidence>
<evidence type="ECO:0000256" key="4">
    <source>
        <dbReference type="ARBA" id="ARBA00022692"/>
    </source>
</evidence>
<evidence type="ECO:0000256" key="5">
    <source>
        <dbReference type="ARBA" id="ARBA00022989"/>
    </source>
</evidence>
<comment type="similarity">
    <text evidence="2">Belongs to the major facilitator superfamily. Sugar transporter (TC 2.A.1.1) family.</text>
</comment>
<evidence type="ECO:0000259" key="15">
    <source>
        <dbReference type="PROSITE" id="PS50850"/>
    </source>
</evidence>
<dbReference type="Proteomes" id="UP000187209">
    <property type="component" value="Unassembled WGS sequence"/>
</dbReference>
<feature type="transmembrane region" description="Helical" evidence="14">
    <location>
        <begin position="147"/>
        <end position="166"/>
    </location>
</feature>
<comment type="catalytic activity">
    <reaction evidence="8">
        <text>D-glucose(out) = D-glucose(in)</text>
        <dbReference type="Rhea" id="RHEA:60376"/>
        <dbReference type="ChEBI" id="CHEBI:4167"/>
    </reaction>
    <physiologicalReaction direction="left-to-right" evidence="8">
        <dbReference type="Rhea" id="RHEA:60377"/>
    </physiologicalReaction>
</comment>
<protein>
    <recommendedName>
        <fullName evidence="13">Hexose transporter 1</fullName>
    </recommendedName>
</protein>
<feature type="transmembrane region" description="Helical" evidence="14">
    <location>
        <begin position="355"/>
        <end position="380"/>
    </location>
</feature>
<accession>A0A1R2BVV9</accession>
<evidence type="ECO:0000256" key="11">
    <source>
        <dbReference type="ARBA" id="ARBA00044668"/>
    </source>
</evidence>
<comment type="catalytic activity">
    <reaction evidence="7">
        <text>D-galactose(in) = D-galactose(out)</text>
        <dbReference type="Rhea" id="RHEA:34915"/>
        <dbReference type="ChEBI" id="CHEBI:4139"/>
    </reaction>
    <physiologicalReaction direction="right-to-left" evidence="7">
        <dbReference type="Rhea" id="RHEA:34917"/>
    </physiologicalReaction>
</comment>
<evidence type="ECO:0000256" key="9">
    <source>
        <dbReference type="ARBA" id="ARBA00044656"/>
    </source>
</evidence>
<feature type="transmembrane region" description="Helical" evidence="14">
    <location>
        <begin position="330"/>
        <end position="349"/>
    </location>
</feature>
<comment type="catalytic activity">
    <reaction evidence="10">
        <text>D-mannose(out) = D-mannose(in)</text>
        <dbReference type="Rhea" id="RHEA:78391"/>
        <dbReference type="ChEBI" id="CHEBI:4208"/>
    </reaction>
    <physiologicalReaction direction="left-to-right" evidence="10">
        <dbReference type="Rhea" id="RHEA:78392"/>
    </physiologicalReaction>
</comment>
<dbReference type="GO" id="GO:0005351">
    <property type="term" value="F:carbohydrate:proton symporter activity"/>
    <property type="evidence" value="ECO:0007669"/>
    <property type="project" value="TreeGrafter"/>
</dbReference>
<dbReference type="GO" id="GO:0016020">
    <property type="term" value="C:membrane"/>
    <property type="evidence" value="ECO:0007669"/>
    <property type="project" value="UniProtKB-SubCell"/>
</dbReference>
<dbReference type="EMBL" id="MPUH01000400">
    <property type="protein sequence ID" value="OMJ80962.1"/>
    <property type="molecule type" value="Genomic_DNA"/>
</dbReference>
<feature type="transmembrane region" description="Helical" evidence="14">
    <location>
        <begin position="56"/>
        <end position="82"/>
    </location>
</feature>
<dbReference type="InterPro" id="IPR003663">
    <property type="entry name" value="Sugar/inositol_transpt"/>
</dbReference>
<comment type="catalytic activity">
    <reaction evidence="11">
        <text>D-glucosamine(out) = D-glucosamine(in)</text>
        <dbReference type="Rhea" id="RHEA:78423"/>
        <dbReference type="ChEBI" id="CHEBI:58723"/>
    </reaction>
    <physiologicalReaction direction="left-to-right" evidence="11">
        <dbReference type="Rhea" id="RHEA:78424"/>
    </physiologicalReaction>
</comment>
<name>A0A1R2BVV9_9CILI</name>
<keyword evidence="17" id="KW-1185">Reference proteome</keyword>
<dbReference type="InterPro" id="IPR050360">
    <property type="entry name" value="MFS_Sugar_Transporters"/>
</dbReference>
<keyword evidence="5 14" id="KW-1133">Transmembrane helix</keyword>
<feature type="transmembrane region" description="Helical" evidence="14">
    <location>
        <begin position="178"/>
        <end position="201"/>
    </location>
</feature>
<dbReference type="SUPFAM" id="SSF103473">
    <property type="entry name" value="MFS general substrate transporter"/>
    <property type="match status" value="1"/>
</dbReference>
<evidence type="ECO:0000256" key="14">
    <source>
        <dbReference type="SAM" id="Phobius"/>
    </source>
</evidence>
<comment type="subunit">
    <text evidence="3">Homodimer.</text>
</comment>
<dbReference type="OrthoDB" id="6612291at2759"/>
<dbReference type="InterPro" id="IPR036259">
    <property type="entry name" value="MFS_trans_sf"/>
</dbReference>
<evidence type="ECO:0000256" key="3">
    <source>
        <dbReference type="ARBA" id="ARBA00011738"/>
    </source>
</evidence>
<dbReference type="PROSITE" id="PS00217">
    <property type="entry name" value="SUGAR_TRANSPORT_2"/>
    <property type="match status" value="1"/>
</dbReference>
<proteinExistence type="inferred from homology"/>
<dbReference type="InterPro" id="IPR005828">
    <property type="entry name" value="MFS_sugar_transport-like"/>
</dbReference>
<evidence type="ECO:0000256" key="12">
    <source>
        <dbReference type="ARBA" id="ARBA00044710"/>
    </source>
</evidence>
<feature type="transmembrane region" description="Helical" evidence="14">
    <location>
        <begin position="15"/>
        <end position="36"/>
    </location>
</feature>
<evidence type="ECO:0000256" key="1">
    <source>
        <dbReference type="ARBA" id="ARBA00004141"/>
    </source>
</evidence>
<dbReference type="PROSITE" id="PS00216">
    <property type="entry name" value="SUGAR_TRANSPORT_1"/>
    <property type="match status" value="1"/>
</dbReference>
<feature type="transmembrane region" description="Helical" evidence="14">
    <location>
        <begin position="94"/>
        <end position="127"/>
    </location>
</feature>
<dbReference type="Pfam" id="PF00083">
    <property type="entry name" value="Sugar_tr"/>
    <property type="match status" value="1"/>
</dbReference>
<dbReference type="InterPro" id="IPR020846">
    <property type="entry name" value="MFS_dom"/>
</dbReference>
<gene>
    <name evidence="16" type="ORF">SteCoe_18669</name>
</gene>
<evidence type="ECO:0000256" key="10">
    <source>
        <dbReference type="ARBA" id="ARBA00044662"/>
    </source>
</evidence>
<evidence type="ECO:0000256" key="13">
    <source>
        <dbReference type="ARBA" id="ARBA00044780"/>
    </source>
</evidence>
<dbReference type="InterPro" id="IPR005829">
    <property type="entry name" value="Sugar_transporter_CS"/>
</dbReference>
<feature type="domain" description="Major facilitator superfamily (MFS) profile" evidence="15">
    <location>
        <begin position="18"/>
        <end position="443"/>
    </location>
</feature>
<organism evidence="16 17">
    <name type="scientific">Stentor coeruleus</name>
    <dbReference type="NCBI Taxonomy" id="5963"/>
    <lineage>
        <taxon>Eukaryota</taxon>
        <taxon>Sar</taxon>
        <taxon>Alveolata</taxon>
        <taxon>Ciliophora</taxon>
        <taxon>Postciliodesmatophora</taxon>
        <taxon>Heterotrichea</taxon>
        <taxon>Heterotrichida</taxon>
        <taxon>Stentoridae</taxon>
        <taxon>Stentor</taxon>
    </lineage>
</organism>
<dbReference type="PANTHER" id="PTHR48022:SF2">
    <property type="entry name" value="PLASTIDIC GLUCOSE TRANSPORTER 4"/>
    <property type="match status" value="1"/>
</dbReference>
<feature type="transmembrane region" description="Helical" evidence="14">
    <location>
        <begin position="392"/>
        <end position="411"/>
    </location>
</feature>
<feature type="transmembrane region" description="Helical" evidence="14">
    <location>
        <begin position="298"/>
        <end position="321"/>
    </location>
</feature>
<keyword evidence="4 14" id="KW-0812">Transmembrane</keyword>
<comment type="caution">
    <text evidence="16">The sequence shown here is derived from an EMBL/GenBank/DDBJ whole genome shotgun (WGS) entry which is preliminary data.</text>
</comment>
<sequence>MGEENLDEPYSLKKIWFRSLNCALGSFSFGYANGIFTSSQPCVSSLLNWGEEKYTYIALMAAIIQFGAMTGCIITGFMTIYMSKKKCMMITDLIMTLGGILFMIPNTISFGLARYISGVAIGCFSMLGPQYLNEFLPPKIRGKFGTLNQMSAMVGLLFSFSVCQFLPRDDCSEDMTYYVFALFAASGVIGIIQYFNFTVFFPENSPRESPSLCKAFGYLTTSVHEPGEESEIIPEEKTKKNFESYNEFTLGQLLCCAKGSTKAMRVGTLFHIIQQTSGINAILSYSTTIFQSFGQGVYFARAMTITASFLRILSVFGLFAVIEKYGRKKVTIFFTFMMGLSFLILGIFVNFDGFAVLMVICVDLYLCFFAVSLGPICWIYTSETMTDKGMAFGAALNWGTAALVVWCFPYSVSYMGISSTFLLFSFLNTISAFYFIFDMIETKGLAKEHIREILKNMR</sequence>
<comment type="subcellular location">
    <subcellularLocation>
        <location evidence="1">Membrane</location>
        <topology evidence="1">Multi-pass membrane protein</topology>
    </subcellularLocation>
</comment>
<evidence type="ECO:0000313" key="17">
    <source>
        <dbReference type="Proteomes" id="UP000187209"/>
    </source>
</evidence>
<dbReference type="PRINTS" id="PR00171">
    <property type="entry name" value="SUGRTRNSPORT"/>
</dbReference>
<comment type="catalytic activity">
    <reaction evidence="12">
        <text>D-fructose(out) = D-fructose(in)</text>
        <dbReference type="Rhea" id="RHEA:60372"/>
        <dbReference type="ChEBI" id="CHEBI:37721"/>
    </reaction>
    <physiologicalReaction direction="left-to-right" evidence="12">
        <dbReference type="Rhea" id="RHEA:60373"/>
    </physiologicalReaction>
</comment>
<comment type="catalytic activity">
    <reaction evidence="9">
        <text>D-xylose(out) = D-xylose(in)</text>
        <dbReference type="Rhea" id="RHEA:78427"/>
        <dbReference type="ChEBI" id="CHEBI:53455"/>
    </reaction>
    <physiologicalReaction direction="left-to-right" evidence="9">
        <dbReference type="Rhea" id="RHEA:78428"/>
    </physiologicalReaction>
</comment>
<dbReference type="PROSITE" id="PS50850">
    <property type="entry name" value="MFS"/>
    <property type="match status" value="1"/>
</dbReference>
<evidence type="ECO:0000256" key="6">
    <source>
        <dbReference type="ARBA" id="ARBA00023136"/>
    </source>
</evidence>